<comment type="caution">
    <text evidence="1">The sequence shown here is derived from an EMBL/GenBank/DDBJ whole genome shotgun (WGS) entry which is preliminary data.</text>
</comment>
<dbReference type="Proteomes" id="UP001633002">
    <property type="component" value="Unassembled WGS sequence"/>
</dbReference>
<evidence type="ECO:0000313" key="2">
    <source>
        <dbReference type="Proteomes" id="UP001633002"/>
    </source>
</evidence>
<sequence length="111" mass="12709">MRETRYESFTTLTKTVKPDQDRSIGEKPTEEEVERTAKLLKNDKSPGLDGLTTEALICCWSFRPARLLCHDRTLLELMEITNDIRTTILNGSNEDWVRISSGNNQGHDQEV</sequence>
<organism evidence="1 2">
    <name type="scientific">Riccia sorocarpa</name>
    <dbReference type="NCBI Taxonomy" id="122646"/>
    <lineage>
        <taxon>Eukaryota</taxon>
        <taxon>Viridiplantae</taxon>
        <taxon>Streptophyta</taxon>
        <taxon>Embryophyta</taxon>
        <taxon>Marchantiophyta</taxon>
        <taxon>Marchantiopsida</taxon>
        <taxon>Marchantiidae</taxon>
        <taxon>Marchantiales</taxon>
        <taxon>Ricciaceae</taxon>
        <taxon>Riccia</taxon>
    </lineage>
</organism>
<gene>
    <name evidence="1" type="ORF">R1sor_026799</name>
</gene>
<accession>A0ABD3GDY8</accession>
<name>A0ABD3GDY8_9MARC</name>
<proteinExistence type="predicted"/>
<protein>
    <submittedName>
        <fullName evidence="1">Uncharacterized protein</fullName>
    </submittedName>
</protein>
<keyword evidence="2" id="KW-1185">Reference proteome</keyword>
<evidence type="ECO:0000313" key="1">
    <source>
        <dbReference type="EMBL" id="KAL3676851.1"/>
    </source>
</evidence>
<dbReference type="AlphaFoldDB" id="A0ABD3GDY8"/>
<reference evidence="1 2" key="1">
    <citation type="submission" date="2024-09" db="EMBL/GenBank/DDBJ databases">
        <title>Chromosome-scale assembly of Riccia sorocarpa.</title>
        <authorList>
            <person name="Paukszto L."/>
        </authorList>
    </citation>
    <scope>NUCLEOTIDE SEQUENCE [LARGE SCALE GENOMIC DNA]</scope>
    <source>
        <strain evidence="1">LP-2024</strain>
        <tissue evidence="1">Aerial parts of the thallus</tissue>
    </source>
</reference>
<dbReference type="EMBL" id="JBJQOH010000008">
    <property type="protein sequence ID" value="KAL3676851.1"/>
    <property type="molecule type" value="Genomic_DNA"/>
</dbReference>